<dbReference type="RefSeq" id="WP_322948143.1">
    <property type="nucleotide sequence ID" value="NZ_JAYEET010000006.1"/>
</dbReference>
<name>A0ABU5P4W5_9PSED</name>
<dbReference type="EMBL" id="JAYEET010000006">
    <property type="protein sequence ID" value="MEA1604717.1"/>
    <property type="molecule type" value="Genomic_DNA"/>
</dbReference>
<proteinExistence type="predicted"/>
<keyword evidence="2" id="KW-1185">Reference proteome</keyword>
<dbReference type="Proteomes" id="UP001292571">
    <property type="component" value="Unassembled WGS sequence"/>
</dbReference>
<sequence>MQAIDKRKTGIGRRGFLRVLALLGVGAATWGLHKIIELPADERSGFVVVNGWVLPAQYFRQAPR</sequence>
<gene>
    <name evidence="1" type="ORF">SOP97_02650</name>
</gene>
<comment type="caution">
    <text evidence="1">The sequence shown here is derived from an EMBL/GenBank/DDBJ whole genome shotgun (WGS) entry which is preliminary data.</text>
</comment>
<accession>A0ABU5P4W5</accession>
<organism evidence="1 2">
    <name type="scientific">Pseudomonas spirodelae</name>
    <dbReference type="NCBI Taxonomy" id="3101751"/>
    <lineage>
        <taxon>Bacteria</taxon>
        <taxon>Pseudomonadati</taxon>
        <taxon>Pseudomonadota</taxon>
        <taxon>Gammaproteobacteria</taxon>
        <taxon>Pseudomonadales</taxon>
        <taxon>Pseudomonadaceae</taxon>
        <taxon>Pseudomonas</taxon>
    </lineage>
</organism>
<evidence type="ECO:0000313" key="2">
    <source>
        <dbReference type="Proteomes" id="UP001292571"/>
    </source>
</evidence>
<protein>
    <submittedName>
        <fullName evidence="1">Uncharacterized protein</fullName>
    </submittedName>
</protein>
<evidence type="ECO:0000313" key="1">
    <source>
        <dbReference type="EMBL" id="MEA1604717.1"/>
    </source>
</evidence>
<reference evidence="1 2" key="1">
    <citation type="submission" date="2023-12" db="EMBL/GenBank/DDBJ databases">
        <title>Pseudomonas sp. T5W1.</title>
        <authorList>
            <person name="Maltman C."/>
        </authorList>
    </citation>
    <scope>NUCLEOTIDE SEQUENCE [LARGE SCALE GENOMIC DNA]</scope>
    <source>
        <strain evidence="1 2">T5W1</strain>
    </source>
</reference>